<feature type="modified residue" description="N6-(pyridoxal phosphate)lysine" evidence="5">
    <location>
        <position position="234"/>
    </location>
</feature>
<dbReference type="GO" id="GO:0005737">
    <property type="term" value="C:cytoplasm"/>
    <property type="evidence" value="ECO:0007669"/>
    <property type="project" value="UniProtKB-SubCell"/>
</dbReference>
<sequence length="380" mass="41118">MSKLFQNYKRDAIEFVRAVGNTLVDQDGNVYLDFSSGIGVTNLGFHPLVKQAVEKQLEEIWHSPNLYQNSLQEEVAELLIGEKDYLAFFCNSGAESNEAAIKLARKASGKSDIICFKQSFHGRTYGAMSATGQEKIQLGFAPLVSGFSYADYNDLESVKSLVGPQTAAVMLELVQGEGGVRRADKEFIQQLASFCQSSNILLIVDEVQTGIGRTGSLFAFEQYQIEPDIITLAKGLANGLPVGAMLGKSSLGTAFSPGSHGTTFGGNKLALSSSKQVLELLTPAFLKEVQSKSAYFQSQLEEKLASISTVKEIRGLGMMVGIETDADLGQIVTSARQKSLIVLTAGNNVIRLLPPLTVTIEEIDQAITILQKVMSDLEKD</sequence>
<organism evidence="6 7">
    <name type="scientific">Streptococcus suis R61</name>
    <dbReference type="NCBI Taxonomy" id="996306"/>
    <lineage>
        <taxon>Bacteria</taxon>
        <taxon>Bacillati</taxon>
        <taxon>Bacillota</taxon>
        <taxon>Bacilli</taxon>
        <taxon>Lactobacillales</taxon>
        <taxon>Streptococcaceae</taxon>
        <taxon>Streptococcus</taxon>
    </lineage>
</organism>
<evidence type="ECO:0000256" key="1">
    <source>
        <dbReference type="ARBA" id="ARBA00022576"/>
    </source>
</evidence>
<dbReference type="PIRSF" id="PIRSF000521">
    <property type="entry name" value="Transaminase_4ab_Lys_Orn"/>
    <property type="match status" value="1"/>
</dbReference>
<comment type="caution">
    <text evidence="6">The sequence shown here is derived from an EMBL/GenBank/DDBJ whole genome shotgun (WGS) entry which is preliminary data.</text>
</comment>
<dbReference type="Gene3D" id="3.40.640.10">
    <property type="entry name" value="Type I PLP-dependent aspartate aminotransferase-like (Major domain)"/>
    <property type="match status" value="1"/>
</dbReference>
<dbReference type="PANTHER" id="PTHR11986">
    <property type="entry name" value="AMINOTRANSFERASE CLASS III"/>
    <property type="match status" value="1"/>
</dbReference>
<protein>
    <recommendedName>
        <fullName evidence="5">Acetylornithine aminotransferase</fullName>
        <shortName evidence="5">ACOAT</shortName>
        <ecNumber evidence="5">2.6.1.11</ecNumber>
    </recommendedName>
</protein>
<comment type="pathway">
    <text evidence="5">Amino-acid biosynthesis; L-arginine biosynthesis; N(2)-acetyl-L-ornithine from L-glutamate: step 4/4.</text>
</comment>
<feature type="binding site" evidence="5">
    <location>
        <position position="123"/>
    </location>
    <ligand>
        <name>N(2)-acetyl-L-ornithine</name>
        <dbReference type="ChEBI" id="CHEBI:57805"/>
    </ligand>
</feature>
<dbReference type="InterPro" id="IPR004636">
    <property type="entry name" value="AcOrn/SuccOrn_fam"/>
</dbReference>
<feature type="binding site" evidence="5">
    <location>
        <position position="263"/>
    </location>
    <ligand>
        <name>pyridoxal 5'-phosphate</name>
        <dbReference type="ChEBI" id="CHEBI:597326"/>
    </ligand>
</feature>
<dbReference type="Proteomes" id="UP000004014">
    <property type="component" value="Unassembled WGS sequence"/>
</dbReference>
<comment type="miscellaneous">
    <text evidence="5">May also have succinyldiaminopimelate aminotransferase activity, thus carrying out the corresponding step in lysine biosynthesis.</text>
</comment>
<dbReference type="PANTHER" id="PTHR11986:SF79">
    <property type="entry name" value="ACETYLORNITHINE AMINOTRANSFERASE, MITOCHONDRIAL"/>
    <property type="match status" value="1"/>
</dbReference>
<reference evidence="6 7" key="1">
    <citation type="submission" date="2011-03" db="EMBL/GenBank/DDBJ databases">
        <title>Deep-sequencing identification of multiple resistance mechanism for the high antibiotic-resistance strain Streptococcus suis R61.</title>
        <authorList>
            <person name="Hu P."/>
            <person name="Yang M."/>
            <person name="Jin M."/>
            <person name="Xiao J."/>
        </authorList>
    </citation>
    <scope>NUCLEOTIDE SEQUENCE [LARGE SCALE GENOMIC DNA]</scope>
    <source>
        <strain evidence="6 7">R61</strain>
    </source>
</reference>
<keyword evidence="4 5" id="KW-0663">Pyridoxal phosphate</keyword>
<accession>A0AA87K3Y3</accession>
<dbReference type="AlphaFoldDB" id="A0AA87K3Y3"/>
<proteinExistence type="inferred from homology"/>
<comment type="subcellular location">
    <subcellularLocation>
        <location evidence="5">Cytoplasm</location>
    </subcellularLocation>
</comment>
<evidence type="ECO:0000256" key="4">
    <source>
        <dbReference type="ARBA" id="ARBA00022898"/>
    </source>
</evidence>
<dbReference type="FunFam" id="3.40.640.10:FF:000004">
    <property type="entry name" value="Acetylornithine aminotransferase"/>
    <property type="match status" value="1"/>
</dbReference>
<feature type="binding site" evidence="5">
    <location>
        <position position="262"/>
    </location>
    <ligand>
        <name>N(2)-acetyl-L-ornithine</name>
        <dbReference type="ChEBI" id="CHEBI:57805"/>
    </ligand>
</feature>
<dbReference type="InterPro" id="IPR015421">
    <property type="entry name" value="PyrdxlP-dep_Trfase_major"/>
</dbReference>
<dbReference type="Pfam" id="PF00202">
    <property type="entry name" value="Aminotran_3"/>
    <property type="match status" value="1"/>
</dbReference>
<dbReference type="HAMAP" id="MF_01107">
    <property type="entry name" value="ArgD_aminotrans_3"/>
    <property type="match status" value="1"/>
</dbReference>
<dbReference type="CDD" id="cd00610">
    <property type="entry name" value="OAT_like"/>
    <property type="match status" value="1"/>
</dbReference>
<dbReference type="InterPro" id="IPR005814">
    <property type="entry name" value="Aminotrans_3"/>
</dbReference>
<keyword evidence="1 5" id="KW-0032">Aminotransferase</keyword>
<keyword evidence="2 5" id="KW-0028">Amino-acid biosynthesis</keyword>
<dbReference type="EC" id="2.6.1.11" evidence="5"/>
<name>A0AA87K3Y3_STRSU</name>
<dbReference type="NCBIfam" id="NF003273">
    <property type="entry name" value="PRK04260.1"/>
    <property type="match status" value="1"/>
</dbReference>
<comment type="catalytic activity">
    <reaction evidence="5">
        <text>N(2)-acetyl-L-ornithine + 2-oxoglutarate = N-acetyl-L-glutamate 5-semialdehyde + L-glutamate</text>
        <dbReference type="Rhea" id="RHEA:18049"/>
        <dbReference type="ChEBI" id="CHEBI:16810"/>
        <dbReference type="ChEBI" id="CHEBI:29123"/>
        <dbReference type="ChEBI" id="CHEBI:29985"/>
        <dbReference type="ChEBI" id="CHEBI:57805"/>
        <dbReference type="EC" id="2.6.1.11"/>
    </reaction>
</comment>
<comment type="subunit">
    <text evidence="5">Homodimer.</text>
</comment>
<evidence type="ECO:0000313" key="7">
    <source>
        <dbReference type="Proteomes" id="UP000004014"/>
    </source>
</evidence>
<evidence type="ECO:0000256" key="2">
    <source>
        <dbReference type="ARBA" id="ARBA00022605"/>
    </source>
</evidence>
<dbReference type="NCBIfam" id="NF002325">
    <property type="entry name" value="PRK01278.1"/>
    <property type="match status" value="1"/>
</dbReference>
<comment type="cofactor">
    <cofactor evidence="5">
        <name>pyridoxal 5'-phosphate</name>
        <dbReference type="ChEBI" id="CHEBI:597326"/>
    </cofactor>
    <text evidence="5">Binds 1 pyridoxal phosphate per subunit.</text>
</comment>
<dbReference type="NCBIfam" id="TIGR00707">
    <property type="entry name" value="argD"/>
    <property type="match status" value="1"/>
</dbReference>
<feature type="binding site" evidence="5">
    <location>
        <begin position="205"/>
        <end position="208"/>
    </location>
    <ligand>
        <name>pyridoxal 5'-phosphate</name>
        <dbReference type="ChEBI" id="CHEBI:597326"/>
    </ligand>
</feature>
<dbReference type="RefSeq" id="WP_002941687.1">
    <property type="nucleotide sequence ID" value="NZ_AEYY01000038.1"/>
</dbReference>
<dbReference type="SUPFAM" id="SSF53383">
    <property type="entry name" value="PLP-dependent transferases"/>
    <property type="match status" value="1"/>
</dbReference>
<dbReference type="InterPro" id="IPR015422">
    <property type="entry name" value="PyrdxlP-dep_Trfase_small"/>
</dbReference>
<dbReference type="NCBIfam" id="NF002797">
    <property type="entry name" value="PRK02936.1"/>
    <property type="match status" value="1"/>
</dbReference>
<dbReference type="GO" id="GO:0003992">
    <property type="term" value="F:N2-acetyl-L-ornithine:2-oxoglutarate 5-aminotransferase activity"/>
    <property type="evidence" value="ECO:0007669"/>
    <property type="project" value="UniProtKB-UniRule"/>
</dbReference>
<dbReference type="GO" id="GO:0030170">
    <property type="term" value="F:pyridoxal phosphate binding"/>
    <property type="evidence" value="ECO:0007669"/>
    <property type="project" value="InterPro"/>
</dbReference>
<keyword evidence="3 5" id="KW-0808">Transferase</keyword>
<keyword evidence="5" id="KW-0055">Arginine biosynthesis</keyword>
<dbReference type="PROSITE" id="PS00600">
    <property type="entry name" value="AA_TRANSFER_CLASS_3"/>
    <property type="match status" value="1"/>
</dbReference>
<dbReference type="GO" id="GO:0042802">
    <property type="term" value="F:identical protein binding"/>
    <property type="evidence" value="ECO:0007669"/>
    <property type="project" value="TreeGrafter"/>
</dbReference>
<evidence type="ECO:0000256" key="5">
    <source>
        <dbReference type="HAMAP-Rule" id="MF_01107"/>
    </source>
</evidence>
<dbReference type="Gene3D" id="3.90.1150.10">
    <property type="entry name" value="Aspartate Aminotransferase, domain 1"/>
    <property type="match status" value="1"/>
</dbReference>
<dbReference type="InterPro" id="IPR015424">
    <property type="entry name" value="PyrdxlP-dep_Trfase"/>
</dbReference>
<dbReference type="EMBL" id="AEYY01000038">
    <property type="protein sequence ID" value="EHC02867.1"/>
    <property type="molecule type" value="Genomic_DNA"/>
</dbReference>
<evidence type="ECO:0000313" key="6">
    <source>
        <dbReference type="EMBL" id="EHC02867.1"/>
    </source>
</evidence>
<comment type="similarity">
    <text evidence="5">Belongs to the class-III pyridoxal-phosphate-dependent aminotransferase family. ArgD subfamily.</text>
</comment>
<evidence type="ECO:0000256" key="3">
    <source>
        <dbReference type="ARBA" id="ARBA00022679"/>
    </source>
</evidence>
<gene>
    <name evidence="5" type="primary">argD</name>
    <name evidence="6" type="ORF">SSUR61_1240</name>
</gene>
<keyword evidence="5" id="KW-0963">Cytoplasm</keyword>
<dbReference type="GO" id="GO:0006526">
    <property type="term" value="P:L-arginine biosynthetic process"/>
    <property type="evidence" value="ECO:0007669"/>
    <property type="project" value="UniProtKB-UniRule"/>
</dbReference>
<dbReference type="InterPro" id="IPR049704">
    <property type="entry name" value="Aminotrans_3_PPA_site"/>
</dbReference>
<feature type="binding site" evidence="5">
    <location>
        <begin position="93"/>
        <end position="94"/>
    </location>
    <ligand>
        <name>pyridoxal 5'-phosphate</name>
        <dbReference type="ChEBI" id="CHEBI:597326"/>
    </ligand>
</feature>
<feature type="binding site" evidence="5">
    <location>
        <position position="120"/>
    </location>
    <ligand>
        <name>pyridoxal 5'-phosphate</name>
        <dbReference type="ChEBI" id="CHEBI:597326"/>
    </ligand>
</feature>
<dbReference type="InterPro" id="IPR050103">
    <property type="entry name" value="Class-III_PLP-dep_AT"/>
</dbReference>